<dbReference type="PANTHER" id="PTHR47551:SF1">
    <property type="entry name" value="TUBULIN--TYROSINE LIGASE PBY1-RELATED"/>
    <property type="match status" value="1"/>
</dbReference>
<dbReference type="SUPFAM" id="SSF56059">
    <property type="entry name" value="Glutathione synthetase ATP-binding domain-like"/>
    <property type="match status" value="1"/>
</dbReference>
<protein>
    <recommendedName>
        <fullName evidence="3">Tubulin-tyrosine ligase</fullName>
    </recommendedName>
</protein>
<dbReference type="STRING" id="61424.A0A2T9Z0H0"/>
<dbReference type="EMBL" id="MBFT01000091">
    <property type="protein sequence ID" value="PVU98059.1"/>
    <property type="molecule type" value="Genomic_DNA"/>
</dbReference>
<keyword evidence="2" id="KW-1185">Reference proteome</keyword>
<name>A0A2T9Z0H0_9FUNG</name>
<dbReference type="InterPro" id="IPR027746">
    <property type="entry name" value="TTL"/>
</dbReference>
<proteinExistence type="predicted"/>
<dbReference type="Proteomes" id="UP000245699">
    <property type="component" value="Unassembled WGS sequence"/>
</dbReference>
<evidence type="ECO:0008006" key="3">
    <source>
        <dbReference type="Google" id="ProtNLM"/>
    </source>
</evidence>
<dbReference type="Gene3D" id="3.30.470.20">
    <property type="entry name" value="ATP-grasp fold, B domain"/>
    <property type="match status" value="1"/>
</dbReference>
<dbReference type="GO" id="GO:0000932">
    <property type="term" value="C:P-body"/>
    <property type="evidence" value="ECO:0007669"/>
    <property type="project" value="TreeGrafter"/>
</dbReference>
<evidence type="ECO:0000313" key="1">
    <source>
        <dbReference type="EMBL" id="PVU98059.1"/>
    </source>
</evidence>
<accession>A0A2T9Z0H0</accession>
<evidence type="ECO:0000313" key="2">
    <source>
        <dbReference type="Proteomes" id="UP000245699"/>
    </source>
</evidence>
<dbReference type="PANTHER" id="PTHR47551">
    <property type="entry name" value="TUBULIN--TYROSINE LIGASE PBY1-RELATED"/>
    <property type="match status" value="1"/>
</dbReference>
<dbReference type="InterPro" id="IPR004344">
    <property type="entry name" value="TTL/TTLL_fam"/>
</dbReference>
<dbReference type="PROSITE" id="PS51221">
    <property type="entry name" value="TTL"/>
    <property type="match status" value="1"/>
</dbReference>
<reference evidence="1 2" key="1">
    <citation type="journal article" date="2018" name="MBio">
        <title>Comparative Genomics Reveals the Core Gene Toolbox for the Fungus-Insect Symbiosis.</title>
        <authorList>
            <person name="Wang Y."/>
            <person name="Stata M."/>
            <person name="Wang W."/>
            <person name="Stajich J.E."/>
            <person name="White M.M."/>
            <person name="Moncalvo J.M."/>
        </authorList>
    </citation>
    <scope>NUCLEOTIDE SEQUENCE [LARGE SCALE GENOMIC DNA]</scope>
    <source>
        <strain evidence="1 2">AUS-77-4</strain>
    </source>
</reference>
<dbReference type="Pfam" id="PF03133">
    <property type="entry name" value="TTL"/>
    <property type="match status" value="1"/>
</dbReference>
<sequence length="430" mass="49663">MKNIFYLDLNDTYTSHILLQVLQKYQNSLQVIQNPPSFDYESNYNSIDPQSTAFYWLEYESLPFENLFKDSKNFQNTKAQNTAGISCAYCIRKGLIRKAQMSLSINMFAAKNPNSIVNTGVPKTWILELDSPEYLDESLEDCYELKQLLENVENPKRFILKPSLTGKGTGIHIFDSYDSLLQILETEFEEGSDDSESEEEAEVDWSKGYGSAISQIREWVVQEYIDNPLLLSAYGNRKFHIRTYVLAIGGIKVFVFREMLALFASKKYDSNFDNLKDVYSHITNTYVQSKDSDFDEDQVVHLFWDLSNNNKQTELGTSVSTEDLEHIYTQIKSLTADVFHASVSQPTMFQVWENCFELFGLDFMVDDKLNVFFLEANAYPDFKQTGDRLNSLVFNFFDSVVNTLTNHFIEKNDNDVNGLDLVFQKKCFSQ</sequence>
<comment type="caution">
    <text evidence="1">The sequence shown here is derived from an EMBL/GenBank/DDBJ whole genome shotgun (WGS) entry which is preliminary data.</text>
</comment>
<gene>
    <name evidence="1" type="ORF">BB559_001801</name>
</gene>
<organism evidence="1 2">
    <name type="scientific">Furculomyces boomerangus</name>
    <dbReference type="NCBI Taxonomy" id="61424"/>
    <lineage>
        <taxon>Eukaryota</taxon>
        <taxon>Fungi</taxon>
        <taxon>Fungi incertae sedis</taxon>
        <taxon>Zoopagomycota</taxon>
        <taxon>Kickxellomycotina</taxon>
        <taxon>Harpellomycetes</taxon>
        <taxon>Harpellales</taxon>
        <taxon>Harpellaceae</taxon>
        <taxon>Furculomyces</taxon>
    </lineage>
</organism>
<dbReference type="OrthoDB" id="202825at2759"/>
<dbReference type="AlphaFoldDB" id="A0A2T9Z0H0"/>